<evidence type="ECO:0000256" key="4">
    <source>
        <dbReference type="ARBA" id="ARBA00022803"/>
    </source>
</evidence>
<keyword evidence="2" id="KW-0963">Cytoplasm</keyword>
<dbReference type="InterPro" id="IPR051476">
    <property type="entry name" value="Bac_ResReg_Asp_Phosphatase"/>
</dbReference>
<feature type="compositionally biased region" description="Low complexity" evidence="7">
    <location>
        <begin position="462"/>
        <end position="476"/>
    </location>
</feature>
<protein>
    <recommendedName>
        <fullName evidence="5">Tetratricopeptide repeat protein 29</fullName>
    </recommendedName>
</protein>
<dbReference type="PROSITE" id="PS50001">
    <property type="entry name" value="SH2"/>
    <property type="match status" value="1"/>
</dbReference>
<evidence type="ECO:0000259" key="8">
    <source>
        <dbReference type="PROSITE" id="PS50001"/>
    </source>
</evidence>
<keyword evidence="3" id="KW-0677">Repeat</keyword>
<reference evidence="9" key="1">
    <citation type="submission" date="2013-12" db="EMBL/GenBank/DDBJ databases">
        <title>The Genome Sequence of Aphanomyces invadans NJM9701.</title>
        <authorList>
            <consortium name="The Broad Institute Genomics Platform"/>
            <person name="Russ C."/>
            <person name="Tyler B."/>
            <person name="van West P."/>
            <person name="Dieguez-Uribeondo J."/>
            <person name="Young S.K."/>
            <person name="Zeng Q."/>
            <person name="Gargeya S."/>
            <person name="Fitzgerald M."/>
            <person name="Abouelleil A."/>
            <person name="Alvarado L."/>
            <person name="Chapman S.B."/>
            <person name="Gainer-Dewar J."/>
            <person name="Goldberg J."/>
            <person name="Griggs A."/>
            <person name="Gujja S."/>
            <person name="Hansen M."/>
            <person name="Howarth C."/>
            <person name="Imamovic A."/>
            <person name="Ireland A."/>
            <person name="Larimer J."/>
            <person name="McCowan C."/>
            <person name="Murphy C."/>
            <person name="Pearson M."/>
            <person name="Poon T.W."/>
            <person name="Priest M."/>
            <person name="Roberts A."/>
            <person name="Saif S."/>
            <person name="Shea T."/>
            <person name="Sykes S."/>
            <person name="Wortman J."/>
            <person name="Nusbaum C."/>
            <person name="Birren B."/>
        </authorList>
    </citation>
    <scope>NUCLEOTIDE SEQUENCE [LARGE SCALE GENOMIC DNA]</scope>
    <source>
        <strain evidence="9">NJM9701</strain>
    </source>
</reference>
<keyword evidence="4" id="KW-0802">TPR repeat</keyword>
<dbReference type="PANTHER" id="PTHR46630">
    <property type="entry name" value="TETRATRICOPEPTIDE REPEAT PROTEIN 29"/>
    <property type="match status" value="1"/>
</dbReference>
<organism evidence="9">
    <name type="scientific">Aphanomyces invadans</name>
    <dbReference type="NCBI Taxonomy" id="157072"/>
    <lineage>
        <taxon>Eukaryota</taxon>
        <taxon>Sar</taxon>
        <taxon>Stramenopiles</taxon>
        <taxon>Oomycota</taxon>
        <taxon>Saprolegniomycetes</taxon>
        <taxon>Saprolegniales</taxon>
        <taxon>Verrucalvaceae</taxon>
        <taxon>Aphanomyces</taxon>
    </lineage>
</organism>
<name>A0A024UCC0_9STRA</name>
<evidence type="ECO:0000256" key="5">
    <source>
        <dbReference type="ARBA" id="ARBA00040665"/>
    </source>
</evidence>
<dbReference type="VEuPathDB" id="FungiDB:H310_04789"/>
<dbReference type="CDD" id="cd00173">
    <property type="entry name" value="SH2"/>
    <property type="match status" value="1"/>
</dbReference>
<proteinExistence type="predicted"/>
<dbReference type="SMART" id="SM00028">
    <property type="entry name" value="TPR"/>
    <property type="match status" value="2"/>
</dbReference>
<evidence type="ECO:0000256" key="3">
    <source>
        <dbReference type="ARBA" id="ARBA00022737"/>
    </source>
</evidence>
<dbReference type="InterPro" id="IPR019734">
    <property type="entry name" value="TPR_rpt"/>
</dbReference>
<feature type="compositionally biased region" description="Polar residues" evidence="7">
    <location>
        <begin position="392"/>
        <end position="406"/>
    </location>
</feature>
<dbReference type="Pfam" id="PF00017">
    <property type="entry name" value="SH2"/>
    <property type="match status" value="1"/>
</dbReference>
<dbReference type="SUPFAM" id="SSF48452">
    <property type="entry name" value="TPR-like"/>
    <property type="match status" value="1"/>
</dbReference>
<dbReference type="GO" id="GO:0005737">
    <property type="term" value="C:cytoplasm"/>
    <property type="evidence" value="ECO:0007669"/>
    <property type="project" value="UniProtKB-SubCell"/>
</dbReference>
<dbReference type="SUPFAM" id="SSF55550">
    <property type="entry name" value="SH2 domain"/>
    <property type="match status" value="1"/>
</dbReference>
<dbReference type="AlphaFoldDB" id="A0A024UCC0"/>
<feature type="domain" description="SH2" evidence="8">
    <location>
        <begin position="94"/>
        <end position="179"/>
    </location>
</feature>
<sequence length="732" mass="79180">MVDVDGMQWWRDTIYPQAHVSRDEFKQKLFQCSRIQLPQMSMKEASVYLDICIELKSEIMVRDWERFLVRFGPFSKCVVKAVQCFQDRVGVAPWFHGAISRAEAEKLTTHADDGAFLVRFSETQPDKFTLTYMKVHSDPVYHGRKEIKNVLIVHNPREGYGLQDGGNGRQYPSIASFIEGSSARLRTPIVSRLSIECNRKLKDLQGATMFMFSSSSAFNGAASEYSNLSTNDLVTSAHLDHGVGHFGASSSCHGSGVAPSSDYTTLKHGDVHPRPDASSTYATFAQLSTSVGRQQIEANNGTAHRQPSASVVCGHFNPLETNHTEKGGFISLDYGRLPPAYAAVSQTTAAGDEYGRFGPPPPMAASTSGDVYGQFGMQTTTSTVATTTGQTPLLTNAPGQVSDYGMSSNVRAENKADPQPPNDYGQLGQVHLVDRFNKGCGHFGPGSVPSQASADGTYGHFSSNAPPQSSSASLPSTGGALHPTHPRSAADAPHLPDYGRFDQAFSTAAQASSLGHHSMVHHNSDSTWSHSNTRSSFAVATVSTATSTSELGQVGSTSSFPLASLPLTRNAFVDRQGPETKPPLQGKEDAIAHIESGMALYKERNLDDAISCFLRAEHCAKAAGEKPVEARALGNLGTVYLDKKLPKDAMRYYIKCLGLTRDVEDKKRERIILNNLVLASIASGDTTAALKYSTELLAITAVPANRLKIESRIRTLQEELRRPNASPSALQS</sequence>
<dbReference type="InterPro" id="IPR000980">
    <property type="entry name" value="SH2"/>
</dbReference>
<feature type="region of interest" description="Disordered" evidence="7">
    <location>
        <begin position="386"/>
        <end position="406"/>
    </location>
</feature>
<dbReference type="GeneID" id="20081839"/>
<dbReference type="EMBL" id="KI913959">
    <property type="protein sequence ID" value="ETW03283.1"/>
    <property type="molecule type" value="Genomic_DNA"/>
</dbReference>
<dbReference type="Gene3D" id="3.30.505.10">
    <property type="entry name" value="SH2 domain"/>
    <property type="match status" value="1"/>
</dbReference>
<evidence type="ECO:0000313" key="9">
    <source>
        <dbReference type="EMBL" id="ETW03283.1"/>
    </source>
</evidence>
<dbReference type="OrthoDB" id="67310at2759"/>
<dbReference type="InterPro" id="IPR011990">
    <property type="entry name" value="TPR-like_helical_dom_sf"/>
</dbReference>
<evidence type="ECO:0000256" key="6">
    <source>
        <dbReference type="PROSITE-ProRule" id="PRU00191"/>
    </source>
</evidence>
<dbReference type="eggNOG" id="ENOG502SEWF">
    <property type="taxonomic scope" value="Eukaryota"/>
</dbReference>
<comment type="subcellular location">
    <subcellularLocation>
        <location evidence="1">Cytoplasm</location>
    </subcellularLocation>
</comment>
<dbReference type="RefSeq" id="XP_008867512.1">
    <property type="nucleotide sequence ID" value="XM_008869290.1"/>
</dbReference>
<evidence type="ECO:0000256" key="1">
    <source>
        <dbReference type="ARBA" id="ARBA00004496"/>
    </source>
</evidence>
<keyword evidence="6" id="KW-0727">SH2 domain</keyword>
<dbReference type="SMART" id="SM00252">
    <property type="entry name" value="SH2"/>
    <property type="match status" value="1"/>
</dbReference>
<evidence type="ECO:0000256" key="7">
    <source>
        <dbReference type="SAM" id="MobiDB-lite"/>
    </source>
</evidence>
<gene>
    <name evidence="9" type="ORF">H310_04789</name>
</gene>
<dbReference type="InterPro" id="IPR036860">
    <property type="entry name" value="SH2_dom_sf"/>
</dbReference>
<dbReference type="Gene3D" id="1.25.40.10">
    <property type="entry name" value="Tetratricopeptide repeat domain"/>
    <property type="match status" value="1"/>
</dbReference>
<dbReference type="STRING" id="157072.A0A024UCC0"/>
<dbReference type="PANTHER" id="PTHR46630:SF1">
    <property type="entry name" value="TETRATRICOPEPTIDE REPEAT PROTEIN 29"/>
    <property type="match status" value="1"/>
</dbReference>
<feature type="region of interest" description="Disordered" evidence="7">
    <location>
        <begin position="443"/>
        <end position="497"/>
    </location>
</feature>
<evidence type="ECO:0000256" key="2">
    <source>
        <dbReference type="ARBA" id="ARBA00022490"/>
    </source>
</evidence>
<accession>A0A024UCC0</accession>